<gene>
    <name evidence="1" type="ORF">DdX_10284</name>
</gene>
<dbReference type="AlphaFoldDB" id="A0AAD4N2G2"/>
<protein>
    <submittedName>
        <fullName evidence="1">Uncharacterized protein</fullName>
    </submittedName>
</protein>
<evidence type="ECO:0000313" key="2">
    <source>
        <dbReference type="Proteomes" id="UP001201812"/>
    </source>
</evidence>
<organism evidence="1 2">
    <name type="scientific">Ditylenchus destructor</name>
    <dbReference type="NCBI Taxonomy" id="166010"/>
    <lineage>
        <taxon>Eukaryota</taxon>
        <taxon>Metazoa</taxon>
        <taxon>Ecdysozoa</taxon>
        <taxon>Nematoda</taxon>
        <taxon>Chromadorea</taxon>
        <taxon>Rhabditida</taxon>
        <taxon>Tylenchina</taxon>
        <taxon>Tylenchomorpha</taxon>
        <taxon>Sphaerularioidea</taxon>
        <taxon>Anguinidae</taxon>
        <taxon>Anguininae</taxon>
        <taxon>Ditylenchus</taxon>
    </lineage>
</organism>
<dbReference type="EMBL" id="JAKKPZ010000022">
    <property type="protein sequence ID" value="KAI1711404.1"/>
    <property type="molecule type" value="Genomic_DNA"/>
</dbReference>
<name>A0AAD4N2G2_9BILA</name>
<sequence>MDENNIFNSFSFHKWANFLKHMKIEEEILRQRMEQISRLRIKLIRERAFREQADVLSEDDIGKLIGYIYAVLSPRNLPSTTPGANEHFQFLANNHLKFDERESMSHIPKDDDYVFQEIEAYFDKNKSSSTLHDPFPFKIKRNYRYKDKPELITKANTGPQEVSFEYNRRATMKL</sequence>
<accession>A0AAD4N2G2</accession>
<proteinExistence type="predicted"/>
<dbReference type="Proteomes" id="UP001201812">
    <property type="component" value="Unassembled WGS sequence"/>
</dbReference>
<keyword evidence="2" id="KW-1185">Reference proteome</keyword>
<reference evidence="1" key="1">
    <citation type="submission" date="2022-01" db="EMBL/GenBank/DDBJ databases">
        <title>Genome Sequence Resource for Two Populations of Ditylenchus destructor, the Migratory Endoparasitic Phytonematode.</title>
        <authorList>
            <person name="Zhang H."/>
            <person name="Lin R."/>
            <person name="Xie B."/>
        </authorList>
    </citation>
    <scope>NUCLEOTIDE SEQUENCE</scope>
    <source>
        <strain evidence="1">BazhouSP</strain>
    </source>
</reference>
<evidence type="ECO:0000313" key="1">
    <source>
        <dbReference type="EMBL" id="KAI1711404.1"/>
    </source>
</evidence>
<comment type="caution">
    <text evidence="1">The sequence shown here is derived from an EMBL/GenBank/DDBJ whole genome shotgun (WGS) entry which is preliminary data.</text>
</comment>